<dbReference type="InterPro" id="IPR016187">
    <property type="entry name" value="CTDL_fold"/>
</dbReference>
<dbReference type="Ensembl" id="ENSOABT00000021402.2">
    <property type="protein sequence ID" value="ENSOABP00000020783.2"/>
    <property type="gene ID" value="ENSOABG00000010072.2"/>
</dbReference>
<keyword evidence="5" id="KW-1185">Reference proteome</keyword>
<name>A0A668T1T5_OREAU</name>
<sequence length="609" mass="68881">MKMKTLALLSLSLAVALALPALPPGVEKSPVLTKENQLPLLGDSIPLQGHVQVENPAPQAILPPKEQQEKEPEEDLKQNMAELEVKVKPDEEQEVKVEPEPEAEVEKAGEVELEVKVKPEVKVEEKSEAQQEVEAEVPVEAEAQMLNAEAGVNPEGEGDQELKDDPEFQVESEVKVEPDQLLMELEPEEKHMLDEENYQEPMQLQADPGLEEEEDHEEKAEEAGEAEEAEEESHNDMVDELEALDDDNMFESELTEEEKAAYAEFQSQDSLVEPEPEEEDEEAKNEMVDEPIMELEPLDDSNPVEPLPEEDLVKNEVANEPIMELEPLDDNSPAEPLPEEELFMRKRDYALDQEPVMELEPEMMEEPFQNPGILEEGPALDIMEQPVSLMENYFPNEEAKMAVRAEEQESPLAGEENSLVQLYGEPETEDQIEPDDGEPTGLVSEEENQDLMEATKENRSRFNICLKLCLSKRAMLGQRSCPGVVLGEKCYQFFKEPKTAANAELFCQKFPGGHLASITSTHNHAELMKMIVKENGKYTRTWVGGLRFLDTGRFIWLDGSKWDYTDWLSGEPNNTANKENCLEVLPYGNGKFNDFTCWEPQAFICSYYN</sequence>
<accession>A0A668T1T5</accession>
<evidence type="ECO:0000313" key="5">
    <source>
        <dbReference type="Proteomes" id="UP000472276"/>
    </source>
</evidence>
<dbReference type="GeneID" id="116316178"/>
<evidence type="ECO:0000259" key="3">
    <source>
        <dbReference type="PROSITE" id="PS50041"/>
    </source>
</evidence>
<dbReference type="InterPro" id="IPR001304">
    <property type="entry name" value="C-type_lectin-like"/>
</dbReference>
<feature type="compositionally biased region" description="Acidic residues" evidence="1">
    <location>
        <begin position="272"/>
        <end position="299"/>
    </location>
</feature>
<evidence type="ECO:0000256" key="2">
    <source>
        <dbReference type="SAM" id="SignalP"/>
    </source>
</evidence>
<dbReference type="PANTHER" id="PTHR22803">
    <property type="entry name" value="MANNOSE, PHOSPHOLIPASE, LECTIN RECEPTOR RELATED"/>
    <property type="match status" value="1"/>
</dbReference>
<keyword evidence="2" id="KW-0732">Signal</keyword>
<dbReference type="OMA" id="QAFICSY"/>
<dbReference type="KEGG" id="oau:116316178"/>
<proteinExistence type="predicted"/>
<dbReference type="Pfam" id="PF00059">
    <property type="entry name" value="Lectin_C"/>
    <property type="match status" value="1"/>
</dbReference>
<feature type="region of interest" description="Disordered" evidence="1">
    <location>
        <begin position="55"/>
        <end position="109"/>
    </location>
</feature>
<dbReference type="PROSITE" id="PS50041">
    <property type="entry name" value="C_TYPE_LECTIN_2"/>
    <property type="match status" value="1"/>
</dbReference>
<gene>
    <name evidence="4" type="primary">si:ch211-160b11.4</name>
</gene>
<dbReference type="Proteomes" id="UP000472276">
    <property type="component" value="Unassembled WGS sequence"/>
</dbReference>
<organism evidence="4 5">
    <name type="scientific">Oreochromis aureus</name>
    <name type="common">Israeli tilapia</name>
    <name type="synonym">Chromis aureus</name>
    <dbReference type="NCBI Taxonomy" id="47969"/>
    <lineage>
        <taxon>Eukaryota</taxon>
        <taxon>Metazoa</taxon>
        <taxon>Chordata</taxon>
        <taxon>Craniata</taxon>
        <taxon>Vertebrata</taxon>
        <taxon>Euteleostomi</taxon>
        <taxon>Actinopterygii</taxon>
        <taxon>Neopterygii</taxon>
        <taxon>Teleostei</taxon>
        <taxon>Neoteleostei</taxon>
        <taxon>Acanthomorphata</taxon>
        <taxon>Ovalentaria</taxon>
        <taxon>Cichlomorphae</taxon>
        <taxon>Cichliformes</taxon>
        <taxon>Cichlidae</taxon>
        <taxon>African cichlids</taxon>
        <taxon>Pseudocrenilabrinae</taxon>
        <taxon>Oreochromini</taxon>
        <taxon>Oreochromis</taxon>
    </lineage>
</organism>
<feature type="compositionally biased region" description="Acidic residues" evidence="1">
    <location>
        <begin position="238"/>
        <end position="256"/>
    </location>
</feature>
<feature type="region of interest" description="Disordered" evidence="1">
    <location>
        <begin position="148"/>
        <end position="307"/>
    </location>
</feature>
<dbReference type="SMART" id="SM00034">
    <property type="entry name" value="CLECT"/>
    <property type="match status" value="1"/>
</dbReference>
<dbReference type="InterPro" id="IPR016186">
    <property type="entry name" value="C-type_lectin-like/link_sf"/>
</dbReference>
<reference evidence="4" key="2">
    <citation type="submission" date="2025-09" db="UniProtKB">
        <authorList>
            <consortium name="Ensembl"/>
        </authorList>
    </citation>
    <scope>IDENTIFICATION</scope>
</reference>
<feature type="compositionally biased region" description="Basic and acidic residues" evidence="1">
    <location>
        <begin position="83"/>
        <end position="109"/>
    </location>
</feature>
<evidence type="ECO:0000313" key="4">
    <source>
        <dbReference type="Ensembl" id="ENSOABP00000020783.2"/>
    </source>
</evidence>
<dbReference type="SUPFAM" id="SSF56436">
    <property type="entry name" value="C-type lectin-like"/>
    <property type="match status" value="1"/>
</dbReference>
<evidence type="ECO:0000256" key="1">
    <source>
        <dbReference type="SAM" id="MobiDB-lite"/>
    </source>
</evidence>
<reference evidence="4" key="1">
    <citation type="submission" date="2025-08" db="UniProtKB">
        <authorList>
            <consortium name="Ensembl"/>
        </authorList>
    </citation>
    <scope>IDENTIFICATION</scope>
</reference>
<dbReference type="Gene3D" id="3.10.100.10">
    <property type="entry name" value="Mannose-Binding Protein A, subunit A"/>
    <property type="match status" value="1"/>
</dbReference>
<feature type="signal peptide" evidence="2">
    <location>
        <begin position="1"/>
        <end position="18"/>
    </location>
</feature>
<dbReference type="RefSeq" id="XP_031590546.2">
    <property type="nucleotide sequence ID" value="XM_031734686.2"/>
</dbReference>
<feature type="chain" id="PRO_5044213833" description="C-type lectin domain-containing protein" evidence="2">
    <location>
        <begin position="19"/>
        <end position="609"/>
    </location>
</feature>
<feature type="domain" description="C-type lectin" evidence="3">
    <location>
        <begin position="486"/>
        <end position="606"/>
    </location>
</feature>
<feature type="compositionally biased region" description="Basic and acidic residues" evidence="1">
    <location>
        <begin position="160"/>
        <end position="178"/>
    </location>
</feature>
<dbReference type="AlphaFoldDB" id="A0A668T1T5"/>
<protein>
    <recommendedName>
        <fullName evidence="3">C-type lectin domain-containing protein</fullName>
    </recommendedName>
</protein>
<dbReference type="InterPro" id="IPR050111">
    <property type="entry name" value="C-type_lectin/snaclec_domain"/>
</dbReference>